<keyword evidence="6" id="KW-0084">Basement membrane</keyword>
<dbReference type="SMART" id="SM00180">
    <property type="entry name" value="EGF_Lam"/>
    <property type="match status" value="4"/>
</dbReference>
<dbReference type="GO" id="GO:0005201">
    <property type="term" value="F:extracellular matrix structural constituent"/>
    <property type="evidence" value="ECO:0007669"/>
    <property type="project" value="TreeGrafter"/>
</dbReference>
<keyword evidence="9 10" id="KW-0424">Laminin EGF-like domain</keyword>
<name>A0A087ULX5_STEMI</name>
<dbReference type="CDD" id="cd00055">
    <property type="entry name" value="EGF_Lam"/>
    <property type="match status" value="3"/>
</dbReference>
<feature type="disulfide bond" evidence="10">
    <location>
        <begin position="151"/>
        <end position="160"/>
    </location>
</feature>
<evidence type="ECO:0000256" key="8">
    <source>
        <dbReference type="ARBA" id="ARBA00023180"/>
    </source>
</evidence>
<evidence type="ECO:0000256" key="10">
    <source>
        <dbReference type="PROSITE-ProRule" id="PRU00460"/>
    </source>
</evidence>
<evidence type="ECO:0000256" key="9">
    <source>
        <dbReference type="ARBA" id="ARBA00023292"/>
    </source>
</evidence>
<dbReference type="PANTHER" id="PTHR10574">
    <property type="entry name" value="NETRIN/LAMININ-RELATED"/>
    <property type="match status" value="1"/>
</dbReference>
<evidence type="ECO:0000256" key="1">
    <source>
        <dbReference type="ARBA" id="ARBA00004302"/>
    </source>
</evidence>
<dbReference type="Pfam" id="PF00053">
    <property type="entry name" value="EGF_laminin"/>
    <property type="match status" value="4"/>
</dbReference>
<dbReference type="Pfam" id="PF00055">
    <property type="entry name" value="Laminin_N"/>
    <property type="match status" value="1"/>
</dbReference>
<evidence type="ECO:0000256" key="4">
    <source>
        <dbReference type="ARBA" id="ARBA00022729"/>
    </source>
</evidence>
<evidence type="ECO:0000256" key="3">
    <source>
        <dbReference type="ARBA" id="ARBA00022530"/>
    </source>
</evidence>
<dbReference type="PROSITE" id="PS51117">
    <property type="entry name" value="LAMININ_NTER"/>
    <property type="match status" value="1"/>
</dbReference>
<dbReference type="InterPro" id="IPR008211">
    <property type="entry name" value="Laminin_N"/>
</dbReference>
<organism evidence="13 14">
    <name type="scientific">Stegodyphus mimosarum</name>
    <name type="common">African social velvet spider</name>
    <dbReference type="NCBI Taxonomy" id="407821"/>
    <lineage>
        <taxon>Eukaryota</taxon>
        <taxon>Metazoa</taxon>
        <taxon>Ecdysozoa</taxon>
        <taxon>Arthropoda</taxon>
        <taxon>Chelicerata</taxon>
        <taxon>Arachnida</taxon>
        <taxon>Araneae</taxon>
        <taxon>Araneomorphae</taxon>
        <taxon>Entelegynae</taxon>
        <taxon>Eresoidea</taxon>
        <taxon>Eresidae</taxon>
        <taxon>Stegodyphus</taxon>
    </lineage>
</organism>
<comment type="caution">
    <text evidence="10">Lacks conserved residue(s) required for the propagation of feature annotation.</text>
</comment>
<dbReference type="OMA" id="PANISHY"/>
<feature type="disulfide bond" evidence="10">
    <location>
        <begin position="257"/>
        <end position="266"/>
    </location>
</feature>
<keyword evidence="7 10" id="KW-1015">Disulfide bond</keyword>
<sequence length="350" mass="38936">MKLMDFTKARYVRLRLQKIRTLHADLMSMKTDPESIDKSVTRRYFYSIKDISVGGQCACSGHAASCETDQKTGKLQCKCEHNTCGENCDRCCPLYNQRAWNHGTSDDAQICEKCECYGHADECHYDQIVADKKLSINTKGKYEGGGVCDRCKHHTTGINCEQCEDGYYRASDIPRNHTKPCRKCQCTGVGMTGFCVKDDGHLIEGLQPGDCFCKTGFIGKNCDSCDVGYRNYPRCEPCPCHSAGTVGGTICEGECICKAHVEGPRCDRCKQGFYHLSADNPDGCSQCFCFGITDECTEADWGITIVQNVEDWRVTDLKGSRIAKPTLENGNAVIANDDVSDMNTYYWLAP</sequence>
<dbReference type="EMBL" id="KK120478">
    <property type="protein sequence ID" value="KFM78364.1"/>
    <property type="molecule type" value="Genomic_DNA"/>
</dbReference>
<keyword evidence="8" id="KW-0325">Glycoprotein</keyword>
<dbReference type="Gene3D" id="2.60.120.260">
    <property type="entry name" value="Galactose-binding domain-like"/>
    <property type="match status" value="1"/>
</dbReference>
<evidence type="ECO:0000259" key="12">
    <source>
        <dbReference type="PROSITE" id="PS51117"/>
    </source>
</evidence>
<dbReference type="InterPro" id="IPR002049">
    <property type="entry name" value="LE_dom"/>
</dbReference>
<dbReference type="GO" id="GO:0005604">
    <property type="term" value="C:basement membrane"/>
    <property type="evidence" value="ECO:0007669"/>
    <property type="project" value="UniProtKB-SubCell"/>
</dbReference>
<dbReference type="Gene3D" id="2.10.25.10">
    <property type="entry name" value="Laminin"/>
    <property type="match status" value="2"/>
</dbReference>
<protein>
    <submittedName>
        <fullName evidence="13">Laminin subunit alpha-1</fullName>
    </submittedName>
</protein>
<dbReference type="GO" id="GO:0009887">
    <property type="term" value="P:animal organ morphogenesis"/>
    <property type="evidence" value="ECO:0007669"/>
    <property type="project" value="TreeGrafter"/>
</dbReference>
<dbReference type="FunFam" id="2.10.25.10:FF:000069">
    <property type="entry name" value="Laminin subunit alpha 1"/>
    <property type="match status" value="1"/>
</dbReference>
<dbReference type="PROSITE" id="PS01248">
    <property type="entry name" value="EGF_LAM_1"/>
    <property type="match status" value="1"/>
</dbReference>
<keyword evidence="3" id="KW-0272">Extracellular matrix</keyword>
<dbReference type="PANTHER" id="PTHR10574:SF436">
    <property type="entry name" value="LAMININ SUBUNIT ALPHA-2"/>
    <property type="match status" value="1"/>
</dbReference>
<evidence type="ECO:0000256" key="6">
    <source>
        <dbReference type="ARBA" id="ARBA00022869"/>
    </source>
</evidence>
<feature type="domain" description="Laminin EGF-like" evidence="11">
    <location>
        <begin position="114"/>
        <end position="183"/>
    </location>
</feature>
<evidence type="ECO:0000259" key="11">
    <source>
        <dbReference type="PROSITE" id="PS50027"/>
    </source>
</evidence>
<dbReference type="SUPFAM" id="SSF57196">
    <property type="entry name" value="EGF/Laminin"/>
    <property type="match status" value="3"/>
</dbReference>
<gene>
    <name evidence="13" type="ORF">X975_11540</name>
</gene>
<dbReference type="FunFam" id="2.10.25.10:FF:000090">
    <property type="entry name" value="laminin subunit alpha"/>
    <property type="match status" value="1"/>
</dbReference>
<keyword evidence="2" id="KW-0964">Secreted</keyword>
<keyword evidence="14" id="KW-1185">Reference proteome</keyword>
<feature type="non-terminal residue" evidence="13">
    <location>
        <position position="350"/>
    </location>
</feature>
<dbReference type="Proteomes" id="UP000054359">
    <property type="component" value="Unassembled WGS sequence"/>
</dbReference>
<reference evidence="13 14" key="1">
    <citation type="submission" date="2013-11" db="EMBL/GenBank/DDBJ databases">
        <title>Genome sequencing of Stegodyphus mimosarum.</title>
        <authorList>
            <person name="Bechsgaard J."/>
        </authorList>
    </citation>
    <scope>NUCLEOTIDE SEQUENCE [LARGE SCALE GENOMIC DNA]</scope>
</reference>
<keyword evidence="4" id="KW-0732">Signal</keyword>
<dbReference type="GO" id="GO:0009888">
    <property type="term" value="P:tissue development"/>
    <property type="evidence" value="ECO:0007669"/>
    <property type="project" value="TreeGrafter"/>
</dbReference>
<keyword evidence="5" id="KW-0677">Repeat</keyword>
<accession>A0A087ULX5</accession>
<dbReference type="OrthoDB" id="6426158at2759"/>
<feature type="domain" description="Laminin N-terminal" evidence="12">
    <location>
        <begin position="1"/>
        <end position="56"/>
    </location>
</feature>
<proteinExistence type="predicted"/>
<evidence type="ECO:0000256" key="2">
    <source>
        <dbReference type="ARBA" id="ARBA00022525"/>
    </source>
</evidence>
<dbReference type="Gene3D" id="2.170.300.10">
    <property type="entry name" value="Tie2 ligand-binding domain superfamily"/>
    <property type="match status" value="1"/>
</dbReference>
<evidence type="ECO:0000313" key="13">
    <source>
        <dbReference type="EMBL" id="KFM78364.1"/>
    </source>
</evidence>
<dbReference type="InterPro" id="IPR050440">
    <property type="entry name" value="Laminin/Netrin_ECM"/>
</dbReference>
<dbReference type="STRING" id="407821.A0A087ULX5"/>
<dbReference type="AlphaFoldDB" id="A0A087ULX5"/>
<dbReference type="PROSITE" id="PS50027">
    <property type="entry name" value="EGF_LAM_2"/>
    <property type="match status" value="2"/>
</dbReference>
<evidence type="ECO:0000313" key="14">
    <source>
        <dbReference type="Proteomes" id="UP000054359"/>
    </source>
</evidence>
<evidence type="ECO:0000256" key="7">
    <source>
        <dbReference type="ARBA" id="ARBA00023157"/>
    </source>
</evidence>
<comment type="subcellular location">
    <subcellularLocation>
        <location evidence="1">Secreted</location>
        <location evidence="1">Extracellular space</location>
        <location evidence="1">Extracellular matrix</location>
        <location evidence="1">Basement membrane</location>
    </subcellularLocation>
</comment>
<dbReference type="GO" id="GO:0007411">
    <property type="term" value="P:axon guidance"/>
    <property type="evidence" value="ECO:0007669"/>
    <property type="project" value="TreeGrafter"/>
</dbReference>
<evidence type="ECO:0000256" key="5">
    <source>
        <dbReference type="ARBA" id="ARBA00022737"/>
    </source>
</evidence>
<feature type="domain" description="Laminin EGF-like" evidence="11">
    <location>
        <begin position="238"/>
        <end position="286"/>
    </location>
</feature>